<evidence type="ECO:0000256" key="3">
    <source>
        <dbReference type="ARBA" id="ARBA00022692"/>
    </source>
</evidence>
<dbReference type="AlphaFoldDB" id="A0A846MYM4"/>
<evidence type="ECO:0000256" key="4">
    <source>
        <dbReference type="ARBA" id="ARBA00022989"/>
    </source>
</evidence>
<evidence type="ECO:0000256" key="1">
    <source>
        <dbReference type="ARBA" id="ARBA00004651"/>
    </source>
</evidence>
<feature type="transmembrane region" description="Helical" evidence="6">
    <location>
        <begin position="134"/>
        <end position="161"/>
    </location>
</feature>
<feature type="transmembrane region" description="Helical" evidence="6">
    <location>
        <begin position="21"/>
        <end position="47"/>
    </location>
</feature>
<accession>A0A846MYM4</accession>
<gene>
    <name evidence="7" type="ORF">FHS83_002046</name>
</gene>
<keyword evidence="5 6" id="KW-0472">Membrane</keyword>
<comment type="subcellular location">
    <subcellularLocation>
        <location evidence="1">Cell membrane</location>
        <topology evidence="1">Multi-pass membrane protein</topology>
    </subcellularLocation>
</comment>
<proteinExistence type="predicted"/>
<dbReference type="PANTHER" id="PTHR30213">
    <property type="entry name" value="INNER MEMBRANE PROTEIN YHJD"/>
    <property type="match status" value="1"/>
</dbReference>
<feature type="transmembrane region" description="Helical" evidence="6">
    <location>
        <begin position="89"/>
        <end position="114"/>
    </location>
</feature>
<dbReference type="PIRSF" id="PIRSF035875">
    <property type="entry name" value="RNase_BN"/>
    <property type="match status" value="1"/>
</dbReference>
<evidence type="ECO:0000256" key="6">
    <source>
        <dbReference type="SAM" id="Phobius"/>
    </source>
</evidence>
<feature type="transmembrane region" description="Helical" evidence="6">
    <location>
        <begin position="207"/>
        <end position="228"/>
    </location>
</feature>
<feature type="transmembrane region" description="Helical" evidence="6">
    <location>
        <begin position="240"/>
        <end position="260"/>
    </location>
</feature>
<dbReference type="PANTHER" id="PTHR30213:SF1">
    <property type="entry name" value="INNER MEMBRANE PROTEIN YHJD"/>
    <property type="match status" value="1"/>
</dbReference>
<feature type="transmembrane region" description="Helical" evidence="6">
    <location>
        <begin position="173"/>
        <end position="195"/>
    </location>
</feature>
<evidence type="ECO:0000313" key="7">
    <source>
        <dbReference type="EMBL" id="NIK88728.1"/>
    </source>
</evidence>
<comment type="caution">
    <text evidence="7">The sequence shown here is derived from an EMBL/GenBank/DDBJ whole genome shotgun (WGS) entry which is preliminary data.</text>
</comment>
<reference evidence="7 8" key="1">
    <citation type="submission" date="2020-03" db="EMBL/GenBank/DDBJ databases">
        <title>Genomic Encyclopedia of Type Strains, Phase IV (KMG-IV): sequencing the most valuable type-strain genomes for metagenomic binning, comparative biology and taxonomic classification.</title>
        <authorList>
            <person name="Goeker M."/>
        </authorList>
    </citation>
    <scope>NUCLEOTIDE SEQUENCE [LARGE SCALE GENOMIC DNA]</scope>
    <source>
        <strain evidence="7 8">DSM 19867</strain>
    </source>
</reference>
<protein>
    <submittedName>
        <fullName evidence="7">Membrane protein</fullName>
    </submittedName>
</protein>
<dbReference type="Pfam" id="PF03631">
    <property type="entry name" value="Virul_fac_BrkB"/>
    <property type="match status" value="1"/>
</dbReference>
<name>A0A846MYM4_9PROT</name>
<keyword evidence="3 6" id="KW-0812">Transmembrane</keyword>
<dbReference type="InterPro" id="IPR017039">
    <property type="entry name" value="Virul_fac_BrkB"/>
</dbReference>
<dbReference type="Proteomes" id="UP000570514">
    <property type="component" value="Unassembled WGS sequence"/>
</dbReference>
<dbReference type="GO" id="GO:0005886">
    <property type="term" value="C:plasma membrane"/>
    <property type="evidence" value="ECO:0007669"/>
    <property type="project" value="UniProtKB-SubCell"/>
</dbReference>
<evidence type="ECO:0000256" key="5">
    <source>
        <dbReference type="ARBA" id="ARBA00023136"/>
    </source>
</evidence>
<dbReference type="EMBL" id="JAASRM010000001">
    <property type="protein sequence ID" value="NIK88728.1"/>
    <property type="molecule type" value="Genomic_DNA"/>
</dbReference>
<sequence length="289" mass="31416">MWFLFREGVQEFFADNALSRGAAISFYAMTAMGPVFYICATVAGIFLGNREATTHLIYEVRRVVGHDTAATMEAAIQASKLQGGFWPTLFGVIVLVLTAGGVFVEVQSALNAIWKAPEPPFSYWRMIKTWAQSIALVAGLGVLLCCSLIINAAVGAFGHYFHNLFGIGGGIVWLLNFAVSTSLICFLFAAIYRLLPNRALQWGDVITGAVVTTGLILIGEYLIAFYLAETALAHRYGSAGGAMAILIWLYYSVQVFLLGAEITKVWSRRHGSPAARAIAAARYRLDKAL</sequence>
<keyword evidence="2" id="KW-1003">Cell membrane</keyword>
<evidence type="ECO:0000256" key="2">
    <source>
        <dbReference type="ARBA" id="ARBA00022475"/>
    </source>
</evidence>
<evidence type="ECO:0000313" key="8">
    <source>
        <dbReference type="Proteomes" id="UP000570514"/>
    </source>
</evidence>
<keyword evidence="8" id="KW-1185">Reference proteome</keyword>
<organism evidence="7 8">
    <name type="scientific">Rhizomicrobium palustre</name>
    <dbReference type="NCBI Taxonomy" id="189966"/>
    <lineage>
        <taxon>Bacteria</taxon>
        <taxon>Pseudomonadati</taxon>
        <taxon>Pseudomonadota</taxon>
        <taxon>Alphaproteobacteria</taxon>
        <taxon>Micropepsales</taxon>
        <taxon>Micropepsaceae</taxon>
        <taxon>Rhizomicrobium</taxon>
    </lineage>
</organism>
<keyword evidence="4 6" id="KW-1133">Transmembrane helix</keyword>
<dbReference type="RefSeq" id="WP_167082877.1">
    <property type="nucleotide sequence ID" value="NZ_BAAADC010000001.1"/>
</dbReference>